<name>A0A4Y9XQV2_9APHY</name>
<evidence type="ECO:0000313" key="2">
    <source>
        <dbReference type="Proteomes" id="UP000298390"/>
    </source>
</evidence>
<gene>
    <name evidence="1" type="ORF">EVJ58_g10398</name>
</gene>
<protein>
    <recommendedName>
        <fullName evidence="3">Protein kinase domain-containing protein</fullName>
    </recommendedName>
</protein>
<dbReference type="InterPro" id="IPR011009">
    <property type="entry name" value="Kinase-like_dom_sf"/>
</dbReference>
<dbReference type="AlphaFoldDB" id="A0A4Y9XQV2"/>
<organism evidence="1 2">
    <name type="scientific">Rhodofomes roseus</name>
    <dbReference type="NCBI Taxonomy" id="34475"/>
    <lineage>
        <taxon>Eukaryota</taxon>
        <taxon>Fungi</taxon>
        <taxon>Dikarya</taxon>
        <taxon>Basidiomycota</taxon>
        <taxon>Agaricomycotina</taxon>
        <taxon>Agaricomycetes</taxon>
        <taxon>Polyporales</taxon>
        <taxon>Rhodofomes</taxon>
    </lineage>
</organism>
<evidence type="ECO:0008006" key="3">
    <source>
        <dbReference type="Google" id="ProtNLM"/>
    </source>
</evidence>
<dbReference type="EMBL" id="SEKV01001111">
    <property type="protein sequence ID" value="TFY51753.1"/>
    <property type="molecule type" value="Genomic_DNA"/>
</dbReference>
<reference evidence="1 2" key="1">
    <citation type="submission" date="2019-01" db="EMBL/GenBank/DDBJ databases">
        <title>Genome sequencing of the rare red list fungi Fomitopsis rosea.</title>
        <authorList>
            <person name="Buettner E."/>
            <person name="Kellner H."/>
        </authorList>
    </citation>
    <scope>NUCLEOTIDE SEQUENCE [LARGE SCALE GENOMIC DNA]</scope>
    <source>
        <strain evidence="1 2">DSM 105464</strain>
    </source>
</reference>
<dbReference type="Proteomes" id="UP000298390">
    <property type="component" value="Unassembled WGS sequence"/>
</dbReference>
<accession>A0A4Y9XQV2</accession>
<dbReference type="SUPFAM" id="SSF56112">
    <property type="entry name" value="Protein kinase-like (PK-like)"/>
    <property type="match status" value="1"/>
</dbReference>
<comment type="caution">
    <text evidence="1">The sequence shown here is derived from an EMBL/GenBank/DDBJ whole genome shotgun (WGS) entry which is preliminary data.</text>
</comment>
<proteinExistence type="predicted"/>
<sequence length="287" mass="32870">MIERYNILDALRKKDGSVVSIKITKRDTNETSIAQYLSSSAVPHDSQNHCVPILDVLPDPFEDKTMLMVMPYLRPFDDPPFTAVGEAMEFISQTLERSCTAIGDCAGANIMMDGRPLYPEGHHPVCRDLSADAIYELVPRTRLDHSVRYYFIDFGISSYFPVGVHPMVVGLDGRDKEVPELSDRIPYNAYKVDIFILGNLYKKHFVQKYKDFQMLESLIDGMTRRNPEERLTADEAAVFFHGIRARVDPIQWRARLRPYGETTSERMLNSAVHMAREGVYRMKRLVA</sequence>
<dbReference type="STRING" id="34475.A0A4Y9XQV2"/>
<evidence type="ECO:0000313" key="1">
    <source>
        <dbReference type="EMBL" id="TFY51753.1"/>
    </source>
</evidence>